<sequence length="401" mass="44159">MNPEKFMKDVEVDTELDEVPAITPPGRLRVEEEHRGAGAPRKRNLGEEEEVRRRESLAVPSKRRASKQARPKQKARKLILTSGNSVDTRRAAISKGSSSLEEEDGSTGVLGRLTDLPAPKAHLPSEEAHAPLEQGPSGQVPFKVPSEEAPSALRPLANIPTAEGRDEGTRLPSAEGATELPSAEPEWEDLAALTGVGSPTPLEMLAGHGVEAGAEEAVRPSARESSRISGATKILESKEDTPSEEEEVKSVQGTPTGVLCEQVVPLLRYLDRKAAKYEDPCQGGSYVELVRHQTRIKVAAIPEFIAQDQKYRNLEEHYNFLQDQWALARKLQKVALKLRDEMVANVQRKIDELRAKVQTNSSVEQIQIRNLADELVRKTQALEQSEAARRADEELVVRLQA</sequence>
<evidence type="ECO:0000256" key="1">
    <source>
        <dbReference type="SAM" id="Coils"/>
    </source>
</evidence>
<reference evidence="3" key="1">
    <citation type="submission" date="2016-03" db="EMBL/GenBank/DDBJ databases">
        <title>Mechanisms controlling the formation of the plant cell surface in tip-growing cells are functionally conserved among land plants.</title>
        <authorList>
            <person name="Honkanen S."/>
            <person name="Jones V.A."/>
            <person name="Morieri G."/>
            <person name="Champion C."/>
            <person name="Hetherington A.J."/>
            <person name="Kelly S."/>
            <person name="Saint-Marcoux D."/>
            <person name="Proust H."/>
            <person name="Prescott H."/>
            <person name="Dolan L."/>
        </authorList>
    </citation>
    <scope>NUCLEOTIDE SEQUENCE [LARGE SCALE GENOMIC DNA]</scope>
    <source>
        <tissue evidence="3">Whole gametophyte</tissue>
    </source>
</reference>
<dbReference type="AlphaFoldDB" id="A0A176VBJ5"/>
<feature type="compositionally biased region" description="Basic and acidic residues" evidence="2">
    <location>
        <begin position="44"/>
        <end position="56"/>
    </location>
</feature>
<feature type="coiled-coil region" evidence="1">
    <location>
        <begin position="336"/>
        <end position="388"/>
    </location>
</feature>
<evidence type="ECO:0000313" key="3">
    <source>
        <dbReference type="EMBL" id="OAE18214.1"/>
    </source>
</evidence>
<proteinExistence type="predicted"/>
<organism evidence="3 4">
    <name type="scientific">Marchantia polymorpha subsp. ruderalis</name>
    <dbReference type="NCBI Taxonomy" id="1480154"/>
    <lineage>
        <taxon>Eukaryota</taxon>
        <taxon>Viridiplantae</taxon>
        <taxon>Streptophyta</taxon>
        <taxon>Embryophyta</taxon>
        <taxon>Marchantiophyta</taxon>
        <taxon>Marchantiopsida</taxon>
        <taxon>Marchantiidae</taxon>
        <taxon>Marchantiales</taxon>
        <taxon>Marchantiaceae</taxon>
        <taxon>Marchantia</taxon>
    </lineage>
</organism>
<feature type="compositionally biased region" description="Basic residues" evidence="2">
    <location>
        <begin position="61"/>
        <end position="77"/>
    </location>
</feature>
<evidence type="ECO:0000256" key="2">
    <source>
        <dbReference type="SAM" id="MobiDB-lite"/>
    </source>
</evidence>
<dbReference type="EMBL" id="LVLJ01004126">
    <property type="protein sequence ID" value="OAE18214.1"/>
    <property type="molecule type" value="Genomic_DNA"/>
</dbReference>
<evidence type="ECO:0000313" key="4">
    <source>
        <dbReference type="Proteomes" id="UP000077202"/>
    </source>
</evidence>
<comment type="caution">
    <text evidence="3">The sequence shown here is derived from an EMBL/GenBank/DDBJ whole genome shotgun (WGS) entry which is preliminary data.</text>
</comment>
<name>A0A176VBJ5_MARPO</name>
<feature type="region of interest" description="Disordered" evidence="2">
    <location>
        <begin position="1"/>
        <end position="186"/>
    </location>
</feature>
<feature type="region of interest" description="Disordered" evidence="2">
    <location>
        <begin position="222"/>
        <end position="252"/>
    </location>
</feature>
<protein>
    <submittedName>
        <fullName evidence="3">Uncharacterized protein</fullName>
    </submittedName>
</protein>
<keyword evidence="4" id="KW-1185">Reference proteome</keyword>
<gene>
    <name evidence="3" type="ORF">AXG93_3354s1020</name>
</gene>
<feature type="compositionally biased region" description="Basic and acidic residues" evidence="2">
    <location>
        <begin position="1"/>
        <end position="11"/>
    </location>
</feature>
<accession>A0A176VBJ5</accession>
<keyword evidence="1" id="KW-0175">Coiled coil</keyword>
<dbReference type="Proteomes" id="UP000077202">
    <property type="component" value="Unassembled WGS sequence"/>
</dbReference>